<feature type="region of interest" description="Disordered" evidence="1">
    <location>
        <begin position="249"/>
        <end position="314"/>
    </location>
</feature>
<dbReference type="InterPro" id="IPR027484">
    <property type="entry name" value="PInositol-4-P-5-kinase_N"/>
</dbReference>
<feature type="region of interest" description="Disordered" evidence="1">
    <location>
        <begin position="67"/>
        <end position="90"/>
    </location>
</feature>
<keyword evidence="3" id="KW-1185">Reference proteome</keyword>
<dbReference type="Proteomes" id="UP001189429">
    <property type="component" value="Unassembled WGS sequence"/>
</dbReference>
<sequence>DVRRLFEGLSSGGFGEGGKEPMITLEAYKAAAKSNEDFLMYLGLEPWRSRGAGPKSQCGAGAWNRGCTQTAGSTRRPSRSGHQSPSAWGAQEHVAVPAAQLEELLQRVQRIGALIGRQAPGGGRRQGASQGGAPAAAPAAAPTASSAASRDLRRALQPRHRLSLGEELLPSIAEEEEVGGEAAAPLCEIVAELERAVQRWCHGDAQAAKSDRTPRFGLALDFPISPSSQEQAAVEAPCVDSLRPEYLVARTPSGSSKPVRITSGRTAASDPSSFDAEGHLRPSTPPISPARSARRTGSSRSPRPKPAHRLLGPKKGLSVHFGHENWNMVISMMVGIRMAVGRCKNEFKRELQPVDFIMKEKFSIVPRLANIFDSAVSKRVTVTRFIDYAPMAFQ</sequence>
<organism evidence="2 3">
    <name type="scientific">Prorocentrum cordatum</name>
    <dbReference type="NCBI Taxonomy" id="2364126"/>
    <lineage>
        <taxon>Eukaryota</taxon>
        <taxon>Sar</taxon>
        <taxon>Alveolata</taxon>
        <taxon>Dinophyceae</taxon>
        <taxon>Prorocentrales</taxon>
        <taxon>Prorocentraceae</taxon>
        <taxon>Prorocentrum</taxon>
    </lineage>
</organism>
<feature type="non-terminal residue" evidence="2">
    <location>
        <position position="394"/>
    </location>
</feature>
<gene>
    <name evidence="2" type="ORF">PCOR1329_LOCUS65918</name>
</gene>
<comment type="caution">
    <text evidence="2">The sequence shown here is derived from an EMBL/GenBank/DDBJ whole genome shotgun (WGS) entry which is preliminary data.</text>
</comment>
<reference evidence="2" key="1">
    <citation type="submission" date="2023-10" db="EMBL/GenBank/DDBJ databases">
        <authorList>
            <person name="Chen Y."/>
            <person name="Shah S."/>
            <person name="Dougan E. K."/>
            <person name="Thang M."/>
            <person name="Chan C."/>
        </authorList>
    </citation>
    <scope>NUCLEOTIDE SEQUENCE [LARGE SCALE GENOMIC DNA]</scope>
</reference>
<evidence type="ECO:0000313" key="2">
    <source>
        <dbReference type="EMBL" id="CAK0883815.1"/>
    </source>
</evidence>
<feature type="non-terminal residue" evidence="2">
    <location>
        <position position="1"/>
    </location>
</feature>
<evidence type="ECO:0000256" key="1">
    <source>
        <dbReference type="SAM" id="MobiDB-lite"/>
    </source>
</evidence>
<feature type="compositionally biased region" description="Low complexity" evidence="1">
    <location>
        <begin position="126"/>
        <end position="149"/>
    </location>
</feature>
<feature type="compositionally biased region" description="Polar residues" evidence="1">
    <location>
        <begin position="263"/>
        <end position="272"/>
    </location>
</feature>
<evidence type="ECO:0000313" key="3">
    <source>
        <dbReference type="Proteomes" id="UP001189429"/>
    </source>
</evidence>
<dbReference type="EMBL" id="CAUYUJ010018467">
    <property type="protein sequence ID" value="CAK0883815.1"/>
    <property type="molecule type" value="Genomic_DNA"/>
</dbReference>
<feature type="compositionally biased region" description="Basic residues" evidence="1">
    <location>
        <begin position="302"/>
        <end position="312"/>
    </location>
</feature>
<accession>A0ABN9WBY6</accession>
<protein>
    <submittedName>
        <fullName evidence="2">Uncharacterized protein</fullName>
    </submittedName>
</protein>
<name>A0ABN9WBY6_9DINO</name>
<feature type="region of interest" description="Disordered" evidence="1">
    <location>
        <begin position="116"/>
        <end position="153"/>
    </location>
</feature>
<feature type="compositionally biased region" description="Low complexity" evidence="1">
    <location>
        <begin position="289"/>
        <end position="301"/>
    </location>
</feature>
<proteinExistence type="predicted"/>
<feature type="compositionally biased region" description="Polar residues" evidence="1">
    <location>
        <begin position="67"/>
        <end position="86"/>
    </location>
</feature>
<dbReference type="Gene3D" id="3.30.800.10">
    <property type="entry name" value="Phosphatidylinositol Phosphate Kinase II Beta"/>
    <property type="match status" value="1"/>
</dbReference>